<dbReference type="PANTHER" id="PTHR10492:SF90">
    <property type="entry name" value="ATP-DEPENDENT DNA HELICASE"/>
    <property type="match status" value="1"/>
</dbReference>
<gene>
    <name evidence="1" type="ORF">LAZ67_X002611</name>
</gene>
<name>A0ABY6LTR9_9ARAC</name>
<organism evidence="1 2">
    <name type="scientific">Cordylochernes scorpioides</name>
    <dbReference type="NCBI Taxonomy" id="51811"/>
    <lineage>
        <taxon>Eukaryota</taxon>
        <taxon>Metazoa</taxon>
        <taxon>Ecdysozoa</taxon>
        <taxon>Arthropoda</taxon>
        <taxon>Chelicerata</taxon>
        <taxon>Arachnida</taxon>
        <taxon>Pseudoscorpiones</taxon>
        <taxon>Cheliferoidea</taxon>
        <taxon>Chernetidae</taxon>
        <taxon>Cordylochernes</taxon>
    </lineage>
</organism>
<reference evidence="1 2" key="1">
    <citation type="submission" date="2022-03" db="EMBL/GenBank/DDBJ databases">
        <title>A chromosomal length assembly of Cordylochernes scorpioides.</title>
        <authorList>
            <person name="Zeh D."/>
            <person name="Zeh J."/>
        </authorList>
    </citation>
    <scope>NUCLEOTIDE SEQUENCE [LARGE SCALE GENOMIC DNA]</scope>
    <source>
        <strain evidence="1">IN4F17</strain>
        <tissue evidence="1">Whole Body</tissue>
    </source>
</reference>
<keyword evidence="2" id="KW-1185">Reference proteome</keyword>
<protein>
    <recommendedName>
        <fullName evidence="3">ATP-dependent DNA helicase</fullName>
    </recommendedName>
</protein>
<evidence type="ECO:0008006" key="3">
    <source>
        <dbReference type="Google" id="ProtNLM"/>
    </source>
</evidence>
<sequence>MNWYGQDLCLQHPNTFFRAFGKIITPLASTGIAATLLSGRQTVHSTFKLLIPLLENSAPKAQYRAFGIVDRILRDMVHCDLAFCGKDVNLGGDFLAKCPWQMVGPASPTGRTGSACSGCRTSNSGPEMSNSGVPCLAAQATLSAIRAMFQEEKMSLTLGHKAVQMETQTAHENAAEDPVVGR</sequence>
<evidence type="ECO:0000313" key="2">
    <source>
        <dbReference type="Proteomes" id="UP001235939"/>
    </source>
</evidence>
<proteinExistence type="predicted"/>
<dbReference type="PANTHER" id="PTHR10492">
    <property type="match status" value="1"/>
</dbReference>
<dbReference type="Proteomes" id="UP001235939">
    <property type="component" value="Chromosome X"/>
</dbReference>
<evidence type="ECO:0000313" key="1">
    <source>
        <dbReference type="EMBL" id="UYV84558.1"/>
    </source>
</evidence>
<dbReference type="EMBL" id="CP092886">
    <property type="protein sequence ID" value="UYV84558.1"/>
    <property type="molecule type" value="Genomic_DNA"/>
</dbReference>
<accession>A0ABY6LTR9</accession>